<dbReference type="CDD" id="cd00519">
    <property type="entry name" value="Lipase_3"/>
    <property type="match status" value="1"/>
</dbReference>
<dbReference type="OrthoDB" id="2279968at2759"/>
<dbReference type="GO" id="GO:0006629">
    <property type="term" value="P:lipid metabolic process"/>
    <property type="evidence" value="ECO:0007669"/>
    <property type="project" value="InterPro"/>
</dbReference>
<dbReference type="STRING" id="4846.A0A367KL97"/>
<evidence type="ECO:0000313" key="4">
    <source>
        <dbReference type="EMBL" id="RCI02910.1"/>
    </source>
</evidence>
<dbReference type="Pfam" id="PF01764">
    <property type="entry name" value="Lipase_3"/>
    <property type="match status" value="1"/>
</dbReference>
<evidence type="ECO:0000313" key="5">
    <source>
        <dbReference type="Proteomes" id="UP000253551"/>
    </source>
</evidence>
<dbReference type="PANTHER" id="PTHR46640">
    <property type="entry name" value="TRIACYLGLYCEROL LIPASE, PUTATIVE (AFU_ORTHOLOGUE AFUA_6G06510)-RELATED"/>
    <property type="match status" value="1"/>
</dbReference>
<keyword evidence="2" id="KW-0378">Hydrolase</keyword>
<dbReference type="PANTHER" id="PTHR46640:SF1">
    <property type="entry name" value="FUNGAL LIPASE-LIKE DOMAIN-CONTAINING PROTEIN-RELATED"/>
    <property type="match status" value="1"/>
</dbReference>
<dbReference type="EMBL" id="PJQM01001214">
    <property type="protein sequence ID" value="RCI02910.1"/>
    <property type="molecule type" value="Genomic_DNA"/>
</dbReference>
<organism evidence="4 5">
    <name type="scientific">Rhizopus stolonifer</name>
    <name type="common">Rhizopus nigricans</name>
    <dbReference type="NCBI Taxonomy" id="4846"/>
    <lineage>
        <taxon>Eukaryota</taxon>
        <taxon>Fungi</taxon>
        <taxon>Fungi incertae sedis</taxon>
        <taxon>Mucoromycota</taxon>
        <taxon>Mucoromycotina</taxon>
        <taxon>Mucoromycetes</taxon>
        <taxon>Mucorales</taxon>
        <taxon>Mucorineae</taxon>
        <taxon>Rhizopodaceae</taxon>
        <taxon>Rhizopus</taxon>
    </lineage>
</organism>
<evidence type="ECO:0000256" key="2">
    <source>
        <dbReference type="ARBA" id="ARBA00022801"/>
    </source>
</evidence>
<dbReference type="SUPFAM" id="SSF53474">
    <property type="entry name" value="alpha/beta-Hydrolases"/>
    <property type="match status" value="1"/>
</dbReference>
<reference evidence="4 5" key="1">
    <citation type="journal article" date="2018" name="G3 (Bethesda)">
        <title>Phylogenetic and Phylogenomic Definition of Rhizopus Species.</title>
        <authorList>
            <person name="Gryganskyi A.P."/>
            <person name="Golan J."/>
            <person name="Dolatabadi S."/>
            <person name="Mondo S."/>
            <person name="Robb S."/>
            <person name="Idnurm A."/>
            <person name="Muszewska A."/>
            <person name="Steczkiewicz K."/>
            <person name="Masonjones S."/>
            <person name="Liao H.L."/>
            <person name="Gajdeczka M.T."/>
            <person name="Anike F."/>
            <person name="Vuek A."/>
            <person name="Anishchenko I.M."/>
            <person name="Voigt K."/>
            <person name="de Hoog G.S."/>
            <person name="Smith M.E."/>
            <person name="Heitman J."/>
            <person name="Vilgalys R."/>
            <person name="Stajich J.E."/>
        </authorList>
    </citation>
    <scope>NUCLEOTIDE SEQUENCE [LARGE SCALE GENOMIC DNA]</scope>
    <source>
        <strain evidence="4 5">LSU 92-RS-03</strain>
    </source>
</reference>
<keyword evidence="1" id="KW-0732">Signal</keyword>
<name>A0A367KL97_RHIST</name>
<evidence type="ECO:0000256" key="1">
    <source>
        <dbReference type="ARBA" id="ARBA00022729"/>
    </source>
</evidence>
<keyword evidence="5" id="KW-1185">Reference proteome</keyword>
<dbReference type="GO" id="GO:0016787">
    <property type="term" value="F:hydrolase activity"/>
    <property type="evidence" value="ECO:0007669"/>
    <property type="project" value="UniProtKB-KW"/>
</dbReference>
<dbReference type="AlphaFoldDB" id="A0A367KL97"/>
<protein>
    <recommendedName>
        <fullName evidence="3">Fungal lipase-type domain-containing protein</fullName>
    </recommendedName>
</protein>
<feature type="domain" description="Fungal lipase-type" evidence="3">
    <location>
        <begin position="403"/>
        <end position="515"/>
    </location>
</feature>
<evidence type="ECO:0000259" key="3">
    <source>
        <dbReference type="Pfam" id="PF01764"/>
    </source>
</evidence>
<dbReference type="InterPro" id="IPR029058">
    <property type="entry name" value="AB_hydrolase_fold"/>
</dbReference>
<gene>
    <name evidence="4" type="ORF">CU098_009393</name>
</gene>
<dbReference type="InterPro" id="IPR002921">
    <property type="entry name" value="Fungal_lipase-type"/>
</dbReference>
<comment type="caution">
    <text evidence="4">The sequence shown here is derived from an EMBL/GenBank/DDBJ whole genome shotgun (WGS) entry which is preliminary data.</text>
</comment>
<proteinExistence type="predicted"/>
<sequence>MYAKEGIAVTLTTKLSKDHQGPISLLQSKTLCFLTSQTMLHSSFDHKVYVHYEPKKSHVVLGTNPEARHSKAFKLTVQQFAWIIQQLNEEQVVYDSLERILSPSSSDLLLYFQSPLLGVSGVTNHSRSLGKKLLGFVQRKRNTQDILYPQCLFMLPKALLIQAAGHVPLPTRSSLISDSTHLLFDTPYELITTSYLNRLKRYCRYLAHCSHELVLSTLPPIPSLPNLHSPPASTNSKKGRAQMHSIQCTDCPLQCGLETLQAETTHHPLSFHNTHSIQFPISYNHYMTQLNTADLMMTSALEVPNPNTVLDSENKRPQAISAFQYIPPEKSSDDVSSLGSLENTVPFEKYGYVAVDHEAEDILVVFPGMTLSQTMMDHVSFKATPWVDSDRLHEKRERTSQEMSETEDPWVLECALTAWHRCEIKVVTLLMRLCATVPSRYRVVIIGHSLGGAVACLCASSLRNTRLLLNRPITVCTIFSPRIANRAFLQTLSTQDVNVIRITNQTGLMAHLPPRTCGLLHAGDSTVILSPCVEDAYVLENMLPELVEDTLNKTCISQEAIETQSDSHIWGIELDNDRLKCITNLL</sequence>
<dbReference type="Proteomes" id="UP000253551">
    <property type="component" value="Unassembled WGS sequence"/>
</dbReference>
<dbReference type="InterPro" id="IPR051299">
    <property type="entry name" value="AB_hydrolase_lip/est"/>
</dbReference>
<dbReference type="Gene3D" id="3.40.50.1820">
    <property type="entry name" value="alpha/beta hydrolase"/>
    <property type="match status" value="1"/>
</dbReference>
<accession>A0A367KL97</accession>